<sequence>MEDEFWINDPKILLNKEKLLEFWPYSKLSYNNKLNSITRFVILITLFGYVIFNNYIVLLIGVIVICFIVFIHNYYSIEAFENFLNPDFDENINSATNPLSNMLVNDPPIKPEIKVEYDEKMENNINNKTKQFILDNNKNNSDIGEIFKTLADNLNFETSMRQFYINPNTTNPNNQDDFVKYCYNDLYSEKPLVIY</sequence>
<evidence type="ECO:0000256" key="1">
    <source>
        <dbReference type="SAM" id="Phobius"/>
    </source>
</evidence>
<proteinExistence type="predicted"/>
<feature type="transmembrane region" description="Helical" evidence="1">
    <location>
        <begin position="40"/>
        <end position="71"/>
    </location>
</feature>
<reference evidence="3" key="1">
    <citation type="submission" date="2024-03" db="EMBL/GenBank/DDBJ databases">
        <title>Eukaryotic viruses encode the ribosomal protein eL40.</title>
        <authorList>
            <person name="Thomy J."/>
            <person name="Schvarcz C.R."/>
            <person name="McBeain K.A."/>
            <person name="Edwards K.F."/>
            <person name="Steward G.F."/>
        </authorList>
    </citation>
    <scope>NUCLEOTIDE SEQUENCE</scope>
    <source>
        <strain evidence="3">FloV-SA2</strain>
    </source>
</reference>
<dbReference type="Pfam" id="PF19066">
    <property type="entry name" value="P9_TM"/>
    <property type="match status" value="1"/>
</dbReference>
<accession>A0AB39J8H3</accession>
<keyword evidence="1" id="KW-0472">Membrane</keyword>
<evidence type="ECO:0000259" key="2">
    <source>
        <dbReference type="Pfam" id="PF19066"/>
    </source>
</evidence>
<organism evidence="3">
    <name type="scientific">Florenciella sp. virus SA2</name>
    <dbReference type="NCBI Taxonomy" id="3240092"/>
    <lineage>
        <taxon>Viruses</taxon>
    </lineage>
</organism>
<evidence type="ECO:0000313" key="3">
    <source>
        <dbReference type="EMBL" id="XDO02077.1"/>
    </source>
</evidence>
<gene>
    <name evidence="3" type="ORF">FloV-SA2_00258</name>
</gene>
<name>A0AB39J8H3_9VIRU</name>
<dbReference type="EMBL" id="PP542043">
    <property type="protein sequence ID" value="XDO02077.1"/>
    <property type="molecule type" value="Genomic_DNA"/>
</dbReference>
<keyword evidence="1" id="KW-0812">Transmembrane</keyword>
<protein>
    <recommendedName>
        <fullName evidence="2">Minor capsid protein P9 transmembrane helices domain-containing protein</fullName>
    </recommendedName>
</protein>
<keyword evidence="1" id="KW-1133">Transmembrane helix</keyword>
<dbReference type="InterPro" id="IPR043915">
    <property type="entry name" value="P9_TM"/>
</dbReference>
<feature type="domain" description="Minor capsid protein P9 transmembrane helices" evidence="2">
    <location>
        <begin position="5"/>
        <end position="71"/>
    </location>
</feature>